<dbReference type="EMBL" id="JAPFFK010000017">
    <property type="protein sequence ID" value="KAJ6698695.1"/>
    <property type="molecule type" value="Genomic_DNA"/>
</dbReference>
<accession>A0A9Q0Q282</accession>
<feature type="transmembrane region" description="Helical" evidence="1">
    <location>
        <begin position="64"/>
        <end position="82"/>
    </location>
</feature>
<evidence type="ECO:0000256" key="1">
    <source>
        <dbReference type="SAM" id="Phobius"/>
    </source>
</evidence>
<proteinExistence type="predicted"/>
<keyword evidence="1" id="KW-0472">Membrane</keyword>
<evidence type="ECO:0000313" key="2">
    <source>
        <dbReference type="EMBL" id="KAJ6698695.1"/>
    </source>
</evidence>
<reference evidence="2" key="2">
    <citation type="journal article" date="2023" name="Int. J. Mol. Sci.">
        <title>De Novo Assembly and Annotation of 11 Diverse Shrub Willow (Salix) Genomes Reveals Novel Gene Organization in Sex-Linked Regions.</title>
        <authorList>
            <person name="Hyden B."/>
            <person name="Feng K."/>
            <person name="Yates T.B."/>
            <person name="Jawdy S."/>
            <person name="Cereghino C."/>
            <person name="Smart L.B."/>
            <person name="Muchero W."/>
        </authorList>
    </citation>
    <scope>NUCLEOTIDE SEQUENCE</scope>
    <source>
        <tissue evidence="2">Shoot tip</tissue>
    </source>
</reference>
<sequence>MDHRVPSFYLFKTGQGNPARDFLGGKKKLEEKTYRQPILRPWLCCCCCCCCCCCWWWWNMVRDNAGGGGGAWLGMLVLYLLGAPRRVWPLS</sequence>
<feature type="transmembrane region" description="Helical" evidence="1">
    <location>
        <begin position="38"/>
        <end position="58"/>
    </location>
</feature>
<comment type="caution">
    <text evidence="2">The sequence shown here is derived from an EMBL/GenBank/DDBJ whole genome shotgun (WGS) entry which is preliminary data.</text>
</comment>
<keyword evidence="1" id="KW-1133">Transmembrane helix</keyword>
<dbReference type="AlphaFoldDB" id="A0A9Q0Q282"/>
<protein>
    <submittedName>
        <fullName evidence="2">Uncharacterized protein</fullName>
    </submittedName>
</protein>
<organism evidence="2 3">
    <name type="scientific">Salix purpurea</name>
    <name type="common">Purple osier willow</name>
    <dbReference type="NCBI Taxonomy" id="77065"/>
    <lineage>
        <taxon>Eukaryota</taxon>
        <taxon>Viridiplantae</taxon>
        <taxon>Streptophyta</taxon>
        <taxon>Embryophyta</taxon>
        <taxon>Tracheophyta</taxon>
        <taxon>Spermatophyta</taxon>
        <taxon>Magnoliopsida</taxon>
        <taxon>eudicotyledons</taxon>
        <taxon>Gunneridae</taxon>
        <taxon>Pentapetalae</taxon>
        <taxon>rosids</taxon>
        <taxon>fabids</taxon>
        <taxon>Malpighiales</taxon>
        <taxon>Salicaceae</taxon>
        <taxon>Saliceae</taxon>
        <taxon>Salix</taxon>
    </lineage>
</organism>
<evidence type="ECO:0000313" key="3">
    <source>
        <dbReference type="Proteomes" id="UP001151532"/>
    </source>
</evidence>
<name>A0A9Q0Q282_SALPP</name>
<dbReference type="Proteomes" id="UP001151532">
    <property type="component" value="Chromosome 6"/>
</dbReference>
<gene>
    <name evidence="2" type="ORF">OIU79_012069</name>
</gene>
<reference evidence="2" key="1">
    <citation type="submission" date="2022-11" db="EMBL/GenBank/DDBJ databases">
        <authorList>
            <person name="Hyden B.L."/>
            <person name="Feng K."/>
            <person name="Yates T."/>
            <person name="Jawdy S."/>
            <person name="Smart L.B."/>
            <person name="Muchero W."/>
        </authorList>
    </citation>
    <scope>NUCLEOTIDE SEQUENCE</scope>
    <source>
        <tissue evidence="2">Shoot tip</tissue>
    </source>
</reference>
<keyword evidence="1" id="KW-0812">Transmembrane</keyword>
<keyword evidence="3" id="KW-1185">Reference proteome</keyword>